<sequence>MIQLGVHHTLKILRDTPPGIFLGDEDGNEILLPNKYKPKTFEVGDDLRVFAYLDSHERPVTTTLEPKIKLDEFALLRVTTVNDYGAFLDWGLEKDLFVPFKEQARKMEEGKWYLVYMYLDEETDRLVASSKTNRFISNEELTVAPFEEVDLMISRYTDLGVEVIINQKHKGLIYEDELFREVRLGERLKGFIKKIRDDHKIDVVLERPGYRNIEPAAQRVLAALEKHKGYLPLHDKSDPEAIKSQLQMSKKSFKKAVGSLYKQKLIEIKEDGVYLRSS</sequence>
<protein>
    <submittedName>
        <fullName evidence="4">S1 RNA-binding domain-containing protein</fullName>
    </submittedName>
</protein>
<dbReference type="Pfam" id="PF17783">
    <property type="entry name" value="WHD_CvfB"/>
    <property type="match status" value="1"/>
</dbReference>
<name>A0ABW3CWY1_9FLAO</name>
<dbReference type="InterPro" id="IPR040764">
    <property type="entry name" value="CvfB_WH"/>
</dbReference>
<dbReference type="Pfam" id="PF13509">
    <property type="entry name" value="S1_2"/>
    <property type="match status" value="2"/>
</dbReference>
<dbReference type="PANTHER" id="PTHR37296">
    <property type="entry name" value="CONSERVED VIRULENCE FACTOR B"/>
    <property type="match status" value="1"/>
</dbReference>
<feature type="domain" description="Conserved virulence factor B-like winged helix" evidence="3">
    <location>
        <begin position="218"/>
        <end position="275"/>
    </location>
</feature>
<organism evidence="4 5">
    <name type="scientific">Sungkyunkwania multivorans</name>
    <dbReference type="NCBI Taxonomy" id="1173618"/>
    <lineage>
        <taxon>Bacteria</taxon>
        <taxon>Pseudomonadati</taxon>
        <taxon>Bacteroidota</taxon>
        <taxon>Flavobacteriia</taxon>
        <taxon>Flavobacteriales</taxon>
        <taxon>Flavobacteriaceae</taxon>
        <taxon>Sungkyunkwania</taxon>
    </lineage>
</organism>
<accession>A0ABW3CWY1</accession>
<dbReference type="Gene3D" id="1.10.10.10">
    <property type="entry name" value="Winged helix-like DNA-binding domain superfamily/Winged helix DNA-binding domain"/>
    <property type="match status" value="1"/>
</dbReference>
<reference evidence="5" key="1">
    <citation type="journal article" date="2019" name="Int. J. Syst. Evol. Microbiol.">
        <title>The Global Catalogue of Microorganisms (GCM) 10K type strain sequencing project: providing services to taxonomists for standard genome sequencing and annotation.</title>
        <authorList>
            <consortium name="The Broad Institute Genomics Platform"/>
            <consortium name="The Broad Institute Genome Sequencing Center for Infectious Disease"/>
            <person name="Wu L."/>
            <person name="Ma J."/>
        </authorList>
    </citation>
    <scope>NUCLEOTIDE SEQUENCE [LARGE SCALE GENOMIC DNA]</scope>
    <source>
        <strain evidence="5">CCUG 62952</strain>
    </source>
</reference>
<evidence type="ECO:0000313" key="4">
    <source>
        <dbReference type="EMBL" id="MFD0862258.1"/>
    </source>
</evidence>
<feature type="domain" description="Conserved virulence factor B first S1" evidence="2">
    <location>
        <begin position="76"/>
        <end position="129"/>
    </location>
</feature>
<evidence type="ECO:0000256" key="1">
    <source>
        <dbReference type="PIRNR" id="PIRNR012524"/>
    </source>
</evidence>
<comment type="similarity">
    <text evidence="1">Belongs to the CvfB family.</text>
</comment>
<dbReference type="InterPro" id="IPR012340">
    <property type="entry name" value="NA-bd_OB-fold"/>
</dbReference>
<dbReference type="Proteomes" id="UP001596978">
    <property type="component" value="Unassembled WGS sequence"/>
</dbReference>
<dbReference type="RefSeq" id="WP_386406831.1">
    <property type="nucleotide sequence ID" value="NZ_JBHTJH010000004.1"/>
</dbReference>
<comment type="caution">
    <text evidence="4">The sequence shown here is derived from an EMBL/GenBank/DDBJ whole genome shotgun (WGS) entry which is preliminary data.</text>
</comment>
<evidence type="ECO:0000259" key="2">
    <source>
        <dbReference type="Pfam" id="PF13509"/>
    </source>
</evidence>
<dbReference type="PIRSF" id="PIRSF012524">
    <property type="entry name" value="YitL_S1"/>
    <property type="match status" value="1"/>
</dbReference>
<dbReference type="EMBL" id="JBHTJH010000004">
    <property type="protein sequence ID" value="MFD0862258.1"/>
    <property type="molecule type" value="Genomic_DNA"/>
</dbReference>
<gene>
    <name evidence="4" type="ORF">ACFQ1M_08550</name>
</gene>
<evidence type="ECO:0000259" key="3">
    <source>
        <dbReference type="Pfam" id="PF17783"/>
    </source>
</evidence>
<dbReference type="PANTHER" id="PTHR37296:SF1">
    <property type="entry name" value="CONSERVED VIRULENCE FACTOR B"/>
    <property type="match status" value="1"/>
</dbReference>
<proteinExistence type="inferred from homology"/>
<feature type="domain" description="Conserved virulence factor B first S1" evidence="2">
    <location>
        <begin position="4"/>
        <end position="63"/>
    </location>
</feature>
<dbReference type="InterPro" id="IPR014464">
    <property type="entry name" value="CvfB_fam"/>
</dbReference>
<dbReference type="InterPro" id="IPR036388">
    <property type="entry name" value="WH-like_DNA-bd_sf"/>
</dbReference>
<dbReference type="InterPro" id="IPR039566">
    <property type="entry name" value="CvfB_S1_st"/>
</dbReference>
<keyword evidence="5" id="KW-1185">Reference proteome</keyword>
<dbReference type="Gene3D" id="2.40.50.140">
    <property type="entry name" value="Nucleic acid-binding proteins"/>
    <property type="match status" value="2"/>
</dbReference>
<evidence type="ECO:0000313" key="5">
    <source>
        <dbReference type="Proteomes" id="UP001596978"/>
    </source>
</evidence>